<feature type="region of interest" description="Disordered" evidence="1">
    <location>
        <begin position="1"/>
        <end position="42"/>
    </location>
</feature>
<sequence length="87" mass="9972">MGGRRIKSDWRHPGSTETRDDRWDVAKSGKRGECRSASTHHEVEGNTGTRWILLSAAKTREFHFDLHRGLQFLHSLPTQKISANTEM</sequence>
<name>A0AAV4S8G4_9ARAC</name>
<protein>
    <submittedName>
        <fullName evidence="2">Uncharacterized protein</fullName>
    </submittedName>
</protein>
<keyword evidence="3" id="KW-1185">Reference proteome</keyword>
<accession>A0AAV4S8G4</accession>
<proteinExistence type="predicted"/>
<comment type="caution">
    <text evidence="2">The sequence shown here is derived from an EMBL/GenBank/DDBJ whole genome shotgun (WGS) entry which is preliminary data.</text>
</comment>
<dbReference type="Proteomes" id="UP001054837">
    <property type="component" value="Unassembled WGS sequence"/>
</dbReference>
<evidence type="ECO:0000313" key="2">
    <source>
        <dbReference type="EMBL" id="GIY29827.1"/>
    </source>
</evidence>
<dbReference type="AlphaFoldDB" id="A0AAV4S8G4"/>
<evidence type="ECO:0000256" key="1">
    <source>
        <dbReference type="SAM" id="MobiDB-lite"/>
    </source>
</evidence>
<reference evidence="2 3" key="1">
    <citation type="submission" date="2021-06" db="EMBL/GenBank/DDBJ databases">
        <title>Caerostris darwini draft genome.</title>
        <authorList>
            <person name="Kono N."/>
            <person name="Arakawa K."/>
        </authorList>
    </citation>
    <scope>NUCLEOTIDE SEQUENCE [LARGE SCALE GENOMIC DNA]</scope>
</reference>
<evidence type="ECO:0000313" key="3">
    <source>
        <dbReference type="Proteomes" id="UP001054837"/>
    </source>
</evidence>
<gene>
    <name evidence="2" type="ORF">CDAR_524311</name>
</gene>
<dbReference type="EMBL" id="BPLQ01007401">
    <property type="protein sequence ID" value="GIY29827.1"/>
    <property type="molecule type" value="Genomic_DNA"/>
</dbReference>
<organism evidence="2 3">
    <name type="scientific">Caerostris darwini</name>
    <dbReference type="NCBI Taxonomy" id="1538125"/>
    <lineage>
        <taxon>Eukaryota</taxon>
        <taxon>Metazoa</taxon>
        <taxon>Ecdysozoa</taxon>
        <taxon>Arthropoda</taxon>
        <taxon>Chelicerata</taxon>
        <taxon>Arachnida</taxon>
        <taxon>Araneae</taxon>
        <taxon>Araneomorphae</taxon>
        <taxon>Entelegynae</taxon>
        <taxon>Araneoidea</taxon>
        <taxon>Araneidae</taxon>
        <taxon>Caerostris</taxon>
    </lineage>
</organism>